<dbReference type="PANTHER" id="PTHR43309:SF5">
    <property type="entry name" value="5-OXOPROLINASE SUBUNIT C"/>
    <property type="match status" value="1"/>
</dbReference>
<dbReference type="GO" id="GO:0016787">
    <property type="term" value="F:hydrolase activity"/>
    <property type="evidence" value="ECO:0007669"/>
    <property type="project" value="UniProtKB-KW"/>
</dbReference>
<organism evidence="5 6">
    <name type="scientific">Azoarcus taiwanensis</name>
    <dbReference type="NCBI Taxonomy" id="666964"/>
    <lineage>
        <taxon>Bacteria</taxon>
        <taxon>Pseudomonadati</taxon>
        <taxon>Pseudomonadota</taxon>
        <taxon>Betaproteobacteria</taxon>
        <taxon>Rhodocyclales</taxon>
        <taxon>Zoogloeaceae</taxon>
        <taxon>Azoarcus</taxon>
    </lineage>
</organism>
<evidence type="ECO:0000259" key="4">
    <source>
        <dbReference type="SMART" id="SM00797"/>
    </source>
</evidence>
<dbReference type="InterPro" id="IPR003778">
    <property type="entry name" value="CT_A_B"/>
</dbReference>
<proteinExistence type="predicted"/>
<gene>
    <name evidence="5" type="ORF">GPA21_01510</name>
</gene>
<dbReference type="GO" id="GO:0005524">
    <property type="term" value="F:ATP binding"/>
    <property type="evidence" value="ECO:0007669"/>
    <property type="project" value="UniProtKB-KW"/>
</dbReference>
<keyword evidence="3" id="KW-0067">ATP-binding</keyword>
<keyword evidence="1" id="KW-0547">Nucleotide-binding</keyword>
<keyword evidence="2" id="KW-0378">Hydrolase</keyword>
<evidence type="ECO:0000313" key="6">
    <source>
        <dbReference type="Proteomes" id="UP000599523"/>
    </source>
</evidence>
<evidence type="ECO:0000313" key="5">
    <source>
        <dbReference type="EMBL" id="NMG01653.1"/>
    </source>
</evidence>
<comment type="caution">
    <text evidence="5">The sequence shown here is derived from an EMBL/GenBank/DDBJ whole genome shotgun (WGS) entry which is preliminary data.</text>
</comment>
<dbReference type="SMART" id="SM00797">
    <property type="entry name" value="AHS2"/>
    <property type="match status" value="1"/>
</dbReference>
<evidence type="ECO:0000256" key="2">
    <source>
        <dbReference type="ARBA" id="ARBA00022801"/>
    </source>
</evidence>
<dbReference type="Proteomes" id="UP000599523">
    <property type="component" value="Unassembled WGS sequence"/>
</dbReference>
<keyword evidence="6" id="KW-1185">Reference proteome</keyword>
<dbReference type="SUPFAM" id="SSF50891">
    <property type="entry name" value="Cyclophilin-like"/>
    <property type="match status" value="1"/>
</dbReference>
<name>A0A972FAH1_9RHOO</name>
<dbReference type="Gene3D" id="2.40.100.10">
    <property type="entry name" value="Cyclophilin-like"/>
    <property type="match status" value="1"/>
</dbReference>
<dbReference type="InterPro" id="IPR029000">
    <property type="entry name" value="Cyclophilin-like_dom_sf"/>
</dbReference>
<dbReference type="AlphaFoldDB" id="A0A972FAH1"/>
<dbReference type="InterPro" id="IPR052708">
    <property type="entry name" value="PxpC"/>
</dbReference>
<dbReference type="Pfam" id="PF02626">
    <property type="entry name" value="CT_A_B"/>
    <property type="match status" value="1"/>
</dbReference>
<dbReference type="PANTHER" id="PTHR43309">
    <property type="entry name" value="5-OXOPROLINASE SUBUNIT C"/>
    <property type="match status" value="1"/>
</dbReference>
<reference evidence="5" key="1">
    <citation type="submission" date="2019-12" db="EMBL/GenBank/DDBJ databases">
        <title>Comparative genomics gives insights into the taxonomy of the Azoarcus-Aromatoleum group and reveals separate origins of nif in the plant-associated Azoarcus and non-plant-associated Aromatoleum sub-groups.</title>
        <authorList>
            <person name="Lafos M."/>
            <person name="Maluk M."/>
            <person name="Batista M."/>
            <person name="Junghare M."/>
            <person name="Carmona M."/>
            <person name="Faoro H."/>
            <person name="Cruz L.M."/>
            <person name="Battistoni F."/>
            <person name="De Souza E."/>
            <person name="Pedrosa F."/>
            <person name="Chen W.-M."/>
            <person name="Poole P.S."/>
            <person name="Dixon R.A."/>
            <person name="James E.K."/>
        </authorList>
    </citation>
    <scope>NUCLEOTIDE SEQUENCE</scope>
    <source>
        <strain evidence="5">NSC3</strain>
    </source>
</reference>
<evidence type="ECO:0000256" key="3">
    <source>
        <dbReference type="ARBA" id="ARBA00022840"/>
    </source>
</evidence>
<protein>
    <submittedName>
        <fullName evidence="5">5-oxoprolinase/urea amidolyase family protein</fullName>
    </submittedName>
</protein>
<feature type="domain" description="Carboxyltransferase" evidence="4">
    <location>
        <begin position="26"/>
        <end position="308"/>
    </location>
</feature>
<evidence type="ECO:0000256" key="1">
    <source>
        <dbReference type="ARBA" id="ARBA00022741"/>
    </source>
</evidence>
<accession>A0A972FAH1</accession>
<dbReference type="NCBIfam" id="TIGR00724">
    <property type="entry name" value="urea_amlyse_rel"/>
    <property type="match status" value="1"/>
</dbReference>
<dbReference type="RefSeq" id="WP_168986446.1">
    <property type="nucleotide sequence ID" value="NZ_CAWPHM010000286.1"/>
</dbReference>
<sequence length="355" mass="36449">MKAWLELTATGVYTSIQDRGRPGFRRIGVPASGVLDPALMQIANTLAGNSADHPVVECYDGGQCLAAVGGSVRIAVAGSARLELIRGDERVTLAAWRSVTLAPGERLRVVSIGPGRLAMIAIQGLKLVPVLGSCSTYSRAALGGLAGRALSAGDQLPVATDVPDGRELELPAPWTTEDRPIRVVPGPQFDHFGDAGLATLLAGDYRVGTASDRMGIRLEGPAIAHLPGMDSEIVSDAIVPGAIQVPGNGQAIALLADAQTAGGYPKIATIISADLDRVAGKPPGASIRFTAVSAAEGVTAARDSAQRLARAIQSIRPCAPDSGQSIDIDALYRSNLVSGVVDAARSGGAQPDMTE</sequence>
<dbReference type="EMBL" id="WTVM01000005">
    <property type="protein sequence ID" value="NMG01653.1"/>
    <property type="molecule type" value="Genomic_DNA"/>
</dbReference>